<feature type="compositionally biased region" description="Basic residues" evidence="1">
    <location>
        <begin position="81"/>
        <end position="91"/>
    </location>
</feature>
<dbReference type="InterPro" id="IPR029360">
    <property type="entry name" value="SRRM_C"/>
</dbReference>
<dbReference type="GeneTree" id="ENSGT00940000167167"/>
<feature type="compositionally biased region" description="Low complexity" evidence="1">
    <location>
        <begin position="515"/>
        <end position="583"/>
    </location>
</feature>
<dbReference type="Ensembl" id="ENSPKIT00000007996.1">
    <property type="protein sequence ID" value="ENSPKIP00000027230.1"/>
    <property type="gene ID" value="ENSPKIG00000009374.1"/>
</dbReference>
<feature type="compositionally biased region" description="Low complexity" evidence="1">
    <location>
        <begin position="435"/>
        <end position="467"/>
    </location>
</feature>
<dbReference type="STRING" id="1676925.ENSPKIP00000027230"/>
<dbReference type="GO" id="GO:0003729">
    <property type="term" value="F:mRNA binding"/>
    <property type="evidence" value="ECO:0007669"/>
    <property type="project" value="TreeGrafter"/>
</dbReference>
<sequence length="583" mass="65393">MAGVQQGEKLLFEKFWRGTFKAVASPRPESIIVTSITACRRPVTHSEPSTCQVDNAVEKKGRPADVEADAVEKNGHVKGRETKHRGHRRVRSLSFDNDLSPRPAPKGKKKRKKSQRKRRRKRSPSYSISPVRKKKKKKSSKKRKRHRSDSKKRRHSSSSLKSKRKDDKKHKKRSRSRLHRRRQRPHKSDSESSACRSSSPDGRRLHRSRSGSPARQPGHKGKDRTSTQQMVLKLGPLATPACNTPPMYRPAPSDGTIVHSGSAVGVFTQKGIGRNVLSTQNKGQQDYDSGNDTSSPPSTKTCLSRSKVSEDKSGLCEIGSRSPEKSRFTGGDNSSDSGHSVTSYSSSCKPLPLDSGTTFINGSSRGMLTPAVCGGGCGRPKASRVTPGQSVTPPRRRSETRSRSSRSRSRSSRSSRFSSRYSRSRSPSSERRSYSRTPSSSGRSRQSSVESGSFRRSPSYTRYSPRRAQGSQRGHKRSKRERRRKRSYSPMRKRRRDSPSHLEARRITSARKRPIPYYRPSPSSSSRSTSYSSWSSIFTRSRSRSTSRSCSTYRSYSRSPSWSSISVRSSSYDSVGVYSRARR</sequence>
<dbReference type="GO" id="GO:0021754">
    <property type="term" value="P:facial nucleus development"/>
    <property type="evidence" value="ECO:0007669"/>
    <property type="project" value="Ensembl"/>
</dbReference>
<evidence type="ECO:0000313" key="4">
    <source>
        <dbReference type="Proteomes" id="UP000261540"/>
    </source>
</evidence>
<feature type="compositionally biased region" description="Polar residues" evidence="1">
    <location>
        <begin position="355"/>
        <end position="366"/>
    </location>
</feature>
<reference evidence="3" key="2">
    <citation type="submission" date="2025-09" db="UniProtKB">
        <authorList>
            <consortium name="Ensembl"/>
        </authorList>
    </citation>
    <scope>IDENTIFICATION</scope>
</reference>
<reference evidence="3" key="1">
    <citation type="submission" date="2025-08" db="UniProtKB">
        <authorList>
            <consortium name="Ensembl"/>
        </authorList>
    </citation>
    <scope>IDENTIFICATION</scope>
</reference>
<keyword evidence="4" id="KW-1185">Reference proteome</keyword>
<feature type="compositionally biased region" description="Low complexity" evidence="1">
    <location>
        <begin position="414"/>
        <end position="427"/>
    </location>
</feature>
<feature type="compositionally biased region" description="Basic residues" evidence="1">
    <location>
        <begin position="105"/>
        <end position="123"/>
    </location>
</feature>
<proteinExistence type="predicted"/>
<organism evidence="3 4">
    <name type="scientific">Paramormyrops kingsleyae</name>
    <dbReference type="NCBI Taxonomy" id="1676925"/>
    <lineage>
        <taxon>Eukaryota</taxon>
        <taxon>Metazoa</taxon>
        <taxon>Chordata</taxon>
        <taxon>Craniata</taxon>
        <taxon>Vertebrata</taxon>
        <taxon>Euteleostomi</taxon>
        <taxon>Actinopterygii</taxon>
        <taxon>Neopterygii</taxon>
        <taxon>Teleostei</taxon>
        <taxon>Osteoglossocephala</taxon>
        <taxon>Osteoglossomorpha</taxon>
        <taxon>Osteoglossiformes</taxon>
        <taxon>Mormyridae</taxon>
        <taxon>Paramormyrops</taxon>
    </lineage>
</organism>
<dbReference type="OrthoDB" id="9950700at2759"/>
<evidence type="ECO:0000256" key="1">
    <source>
        <dbReference type="SAM" id="MobiDB-lite"/>
    </source>
</evidence>
<dbReference type="GO" id="GO:0042551">
    <property type="term" value="P:neuron maturation"/>
    <property type="evidence" value="ECO:0007669"/>
    <property type="project" value="Ensembl"/>
</dbReference>
<feature type="compositionally biased region" description="Polar residues" evidence="1">
    <location>
        <begin position="331"/>
        <end position="348"/>
    </location>
</feature>
<accession>A0A3B3SAI2</accession>
<dbReference type="GO" id="GO:0005684">
    <property type="term" value="C:U2-type spliceosomal complex"/>
    <property type="evidence" value="ECO:0007669"/>
    <property type="project" value="Ensembl"/>
</dbReference>
<dbReference type="InterPro" id="IPR052109">
    <property type="entry name" value="SRRM_Domain-Containing"/>
</dbReference>
<feature type="compositionally biased region" description="Polar residues" evidence="1">
    <location>
        <begin position="276"/>
        <end position="306"/>
    </location>
</feature>
<feature type="domain" description="Serine/arginine repetitive matrix protein C-terminal" evidence="2">
    <location>
        <begin position="460"/>
        <end position="520"/>
    </location>
</feature>
<feature type="compositionally biased region" description="Basic and acidic residues" evidence="1">
    <location>
        <begin position="56"/>
        <end position="80"/>
    </location>
</feature>
<feature type="region of interest" description="Disordered" evidence="1">
    <location>
        <begin position="41"/>
        <end position="256"/>
    </location>
</feature>
<feature type="compositionally biased region" description="Basic residues" evidence="1">
    <location>
        <begin position="403"/>
        <end position="413"/>
    </location>
</feature>
<dbReference type="GO" id="GO:0007409">
    <property type="term" value="P:axonogenesis"/>
    <property type="evidence" value="ECO:0007669"/>
    <property type="project" value="Ensembl"/>
</dbReference>
<dbReference type="CTD" id="84530"/>
<feature type="compositionally biased region" description="Basic residues" evidence="1">
    <location>
        <begin position="131"/>
        <end position="185"/>
    </location>
</feature>
<evidence type="ECO:0000313" key="3">
    <source>
        <dbReference type="Ensembl" id="ENSPKIP00000027230.1"/>
    </source>
</evidence>
<dbReference type="Pfam" id="PF15230">
    <property type="entry name" value="SRRM_C"/>
    <property type="match status" value="1"/>
</dbReference>
<feature type="compositionally biased region" description="Basic and acidic residues" evidence="1">
    <location>
        <begin position="497"/>
        <end position="506"/>
    </location>
</feature>
<dbReference type="PANTHER" id="PTHR34755">
    <property type="entry name" value="SERINE/ARGININE REPETITIVE MATRIX PROTEIN 3-RELATED"/>
    <property type="match status" value="1"/>
</dbReference>
<dbReference type="RefSeq" id="XP_023668149.1">
    <property type="nucleotide sequence ID" value="XM_023812381.2"/>
</dbReference>
<dbReference type="Proteomes" id="UP000261540">
    <property type="component" value="Unplaced"/>
</dbReference>
<dbReference type="GeneID" id="111844163"/>
<dbReference type="PANTHER" id="PTHR34755:SF1">
    <property type="entry name" value="SERINE_ARGININE REPETITIVE MATRIX PROTEIN 4"/>
    <property type="match status" value="1"/>
</dbReference>
<dbReference type="KEGG" id="pki:111844163"/>
<protein>
    <submittedName>
        <fullName evidence="3">Serine/arginine repetitive matrix 4</fullName>
    </submittedName>
</protein>
<evidence type="ECO:0000259" key="2">
    <source>
        <dbReference type="Pfam" id="PF15230"/>
    </source>
</evidence>
<feature type="compositionally biased region" description="Basic residues" evidence="1">
    <location>
        <begin position="473"/>
        <end position="496"/>
    </location>
</feature>
<dbReference type="AlphaFoldDB" id="A0A3B3SAI2"/>
<feature type="region of interest" description="Disordered" evidence="1">
    <location>
        <begin position="275"/>
        <end position="583"/>
    </location>
</feature>
<dbReference type="GO" id="GO:0000398">
    <property type="term" value="P:mRNA splicing, via spliceosome"/>
    <property type="evidence" value="ECO:0007669"/>
    <property type="project" value="Ensembl"/>
</dbReference>
<name>A0A3B3SAI2_9TELE</name>
<dbReference type="GO" id="GO:0043484">
    <property type="term" value="P:regulation of RNA splicing"/>
    <property type="evidence" value="ECO:0007669"/>
    <property type="project" value="TreeGrafter"/>
</dbReference>